<dbReference type="InterPro" id="IPR019734">
    <property type="entry name" value="TPR_rpt"/>
</dbReference>
<keyword evidence="3" id="KW-1133">Transmembrane helix</keyword>
<name>A0A327WYS3_9GAMM</name>
<evidence type="ECO:0000256" key="1">
    <source>
        <dbReference type="ARBA" id="ARBA00012528"/>
    </source>
</evidence>
<dbReference type="EMBL" id="QLMD01000005">
    <property type="protein sequence ID" value="RAJ98417.1"/>
    <property type="molecule type" value="Genomic_DNA"/>
</dbReference>
<dbReference type="InterPro" id="IPR050469">
    <property type="entry name" value="Diguanylate_Cyclase"/>
</dbReference>
<keyword evidence="8" id="KW-1185">Reference proteome</keyword>
<dbReference type="Pfam" id="PF13181">
    <property type="entry name" value="TPR_8"/>
    <property type="match status" value="2"/>
</dbReference>
<keyword evidence="3" id="KW-0472">Membrane</keyword>
<dbReference type="SMART" id="SM00267">
    <property type="entry name" value="GGDEF"/>
    <property type="match status" value="1"/>
</dbReference>
<dbReference type="PANTHER" id="PTHR45138:SF9">
    <property type="entry name" value="DIGUANYLATE CYCLASE DGCM-RELATED"/>
    <property type="match status" value="1"/>
</dbReference>
<feature type="transmembrane region" description="Helical" evidence="3">
    <location>
        <begin position="461"/>
        <end position="480"/>
    </location>
</feature>
<dbReference type="SUPFAM" id="SSF55073">
    <property type="entry name" value="Nucleotide cyclase"/>
    <property type="match status" value="1"/>
</dbReference>
<protein>
    <recommendedName>
        <fullName evidence="1">diguanylate cyclase</fullName>
        <ecNumber evidence="1">2.7.7.65</ecNumber>
    </recommendedName>
</protein>
<sequence length="705" mass="79958">MLKLKTPLLLSILLVAVLIGWQVLTPIVNAVSPATTVSTPAMTATQAVTTSYSTFRDEALEQQLDAALEVGFYPPNRERFHAILALLDDTTPIDTYVRAKSYRAYELLLAEGDGAAAFALVADLQQRAQQSGSRDAQLEAMLAEAQLLLFDQQPRQAMARIFRFEDKVGQVSSPRLSFFANHLIGRILQENSQYEEALEYFLRSHDVMQNNDRELSNRRLIFVNLHIARIQSELRNDEAALATTIETIELALDSELHARLPDLYVLKGFIERTFDPHTAKQSFEQAIYWADRLGDTRVRLIGRNNLGSVYLLAEQYDAARAILLEALGIANQLEREQDTPVIYFNLGYIQVLEGDYAAGIEQMEQATDAFREYGRQSEVADWLGFMAHAYELSGRYEEQAQTLLEQRRLRDDLFRSERDRVVSALQLRFRSQEQNRRIELLHQQGQLQAEQLSNQQLQQRIVQLVVLVAVLGLCILIFFVRSLRRANNRLNEANKALHDQSIRDPLTGLLNRRSLQQAMESHRRLPSETDAIFLLDIDLFKQVNDIEGHAAGDEVLTTVAERLKRVCRDSDLVVRWGGEEFLIVLRHTHIEALPNFARRLLNTIGEQPMTYAGQSIRVTATAGFVTLPLSTDSDANFDWERAIQLADVLLYYGKAHGRNQVNGLIKVHRPLSPDTQTLLFTDIASVIGADWVTHVYVEGPQQAPK</sequence>
<dbReference type="SMART" id="SM00028">
    <property type="entry name" value="TPR"/>
    <property type="match status" value="3"/>
</dbReference>
<dbReference type="Gene3D" id="3.30.70.270">
    <property type="match status" value="1"/>
</dbReference>
<accession>A0A327WYS3</accession>
<organism evidence="5 7">
    <name type="scientific">Aliidiomarina maris</name>
    <dbReference type="NCBI Taxonomy" id="531312"/>
    <lineage>
        <taxon>Bacteria</taxon>
        <taxon>Pseudomonadati</taxon>
        <taxon>Pseudomonadota</taxon>
        <taxon>Gammaproteobacteria</taxon>
        <taxon>Alteromonadales</taxon>
        <taxon>Idiomarinaceae</taxon>
        <taxon>Aliidiomarina</taxon>
    </lineage>
</organism>
<evidence type="ECO:0000259" key="4">
    <source>
        <dbReference type="PROSITE" id="PS50887"/>
    </source>
</evidence>
<dbReference type="OrthoDB" id="6191081at2"/>
<evidence type="ECO:0000313" key="5">
    <source>
        <dbReference type="EMBL" id="RAJ98417.1"/>
    </source>
</evidence>
<evidence type="ECO:0000256" key="3">
    <source>
        <dbReference type="SAM" id="Phobius"/>
    </source>
</evidence>
<dbReference type="GO" id="GO:0052621">
    <property type="term" value="F:diguanylate cyclase activity"/>
    <property type="evidence" value="ECO:0007669"/>
    <property type="project" value="UniProtKB-EC"/>
</dbReference>
<dbReference type="NCBIfam" id="TIGR00254">
    <property type="entry name" value="GGDEF"/>
    <property type="match status" value="1"/>
</dbReference>
<comment type="catalytic activity">
    <reaction evidence="2">
        <text>2 GTP = 3',3'-c-di-GMP + 2 diphosphate</text>
        <dbReference type="Rhea" id="RHEA:24898"/>
        <dbReference type="ChEBI" id="CHEBI:33019"/>
        <dbReference type="ChEBI" id="CHEBI:37565"/>
        <dbReference type="ChEBI" id="CHEBI:58805"/>
        <dbReference type="EC" id="2.7.7.65"/>
    </reaction>
</comment>
<dbReference type="PROSITE" id="PS50887">
    <property type="entry name" value="GGDEF"/>
    <property type="match status" value="1"/>
</dbReference>
<dbReference type="Proteomes" id="UP000249203">
    <property type="component" value="Unassembled WGS sequence"/>
</dbReference>
<dbReference type="InterPro" id="IPR011990">
    <property type="entry name" value="TPR-like_helical_dom_sf"/>
</dbReference>
<dbReference type="InterPro" id="IPR000160">
    <property type="entry name" value="GGDEF_dom"/>
</dbReference>
<keyword evidence="3" id="KW-0812">Transmembrane</keyword>
<dbReference type="CDD" id="cd01949">
    <property type="entry name" value="GGDEF"/>
    <property type="match status" value="1"/>
</dbReference>
<comment type="caution">
    <text evidence="5">The sequence shown here is derived from an EMBL/GenBank/DDBJ whole genome shotgun (WGS) entry which is preliminary data.</text>
</comment>
<dbReference type="Gene3D" id="1.25.40.10">
    <property type="entry name" value="Tetratricopeptide repeat domain"/>
    <property type="match status" value="2"/>
</dbReference>
<dbReference type="Pfam" id="PF00990">
    <property type="entry name" value="GGDEF"/>
    <property type="match status" value="1"/>
</dbReference>
<gene>
    <name evidence="5" type="ORF">B0I24_105170</name>
    <name evidence="6" type="ORF">CWE07_06905</name>
</gene>
<dbReference type="InterPro" id="IPR029787">
    <property type="entry name" value="Nucleotide_cyclase"/>
</dbReference>
<proteinExistence type="predicted"/>
<reference evidence="6 8" key="1">
    <citation type="journal article" date="2018" name="Front. Microbiol.">
        <title>Genome-Based Analysis Reveals the Taxonomy and Diversity of the Family Idiomarinaceae.</title>
        <authorList>
            <person name="Liu Y."/>
            <person name="Lai Q."/>
            <person name="Shao Z."/>
        </authorList>
    </citation>
    <scope>NUCLEOTIDE SEQUENCE [LARGE SCALE GENOMIC DNA]</scope>
    <source>
        <strain evidence="6 8">CF12-14</strain>
    </source>
</reference>
<dbReference type="InterPro" id="IPR043128">
    <property type="entry name" value="Rev_trsase/Diguanyl_cyclase"/>
</dbReference>
<evidence type="ECO:0000313" key="8">
    <source>
        <dbReference type="Proteomes" id="UP000287865"/>
    </source>
</evidence>
<dbReference type="PANTHER" id="PTHR45138">
    <property type="entry name" value="REGULATORY COMPONENTS OF SENSORY TRANSDUCTION SYSTEM"/>
    <property type="match status" value="1"/>
</dbReference>
<reference evidence="5 7" key="2">
    <citation type="submission" date="2018-06" db="EMBL/GenBank/DDBJ databases">
        <title>Genomic Encyclopedia of Type Strains, Phase III (KMG-III): the genomes of soil and plant-associated and newly described type strains.</title>
        <authorList>
            <person name="Whitman W."/>
        </authorList>
    </citation>
    <scope>NUCLEOTIDE SEQUENCE [LARGE SCALE GENOMIC DNA]</scope>
    <source>
        <strain evidence="5 7">CGMCC 1.15366</strain>
    </source>
</reference>
<dbReference type="RefSeq" id="WP_111569252.1">
    <property type="nucleotide sequence ID" value="NZ_PIPK01000005.1"/>
</dbReference>
<feature type="domain" description="GGDEF" evidence="4">
    <location>
        <begin position="528"/>
        <end position="666"/>
    </location>
</feature>
<dbReference type="EMBL" id="PIPK01000005">
    <property type="protein sequence ID" value="RUO24768.1"/>
    <property type="molecule type" value="Genomic_DNA"/>
</dbReference>
<evidence type="ECO:0000313" key="6">
    <source>
        <dbReference type="EMBL" id="RUO24768.1"/>
    </source>
</evidence>
<dbReference type="SUPFAM" id="SSF48452">
    <property type="entry name" value="TPR-like"/>
    <property type="match status" value="2"/>
</dbReference>
<dbReference type="Proteomes" id="UP000287865">
    <property type="component" value="Unassembled WGS sequence"/>
</dbReference>
<evidence type="ECO:0000256" key="2">
    <source>
        <dbReference type="ARBA" id="ARBA00034247"/>
    </source>
</evidence>
<dbReference type="EC" id="2.7.7.65" evidence="1"/>
<dbReference type="AlphaFoldDB" id="A0A327WYS3"/>
<evidence type="ECO:0000313" key="7">
    <source>
        <dbReference type="Proteomes" id="UP000249203"/>
    </source>
</evidence>